<dbReference type="RefSeq" id="WP_158762090.1">
    <property type="nucleotide sequence ID" value="NZ_CP046911.1"/>
</dbReference>
<accession>A0A7Z2GBR5</accession>
<keyword evidence="2" id="KW-1185">Reference proteome</keyword>
<protein>
    <submittedName>
        <fullName evidence="1">Uncharacterized protein</fullName>
    </submittedName>
</protein>
<evidence type="ECO:0000313" key="2">
    <source>
        <dbReference type="Proteomes" id="UP000434209"/>
    </source>
</evidence>
<sequence>MKISYENFGAVNIIRFEGEAGPITILFDGGDGGGYGITASGHVVPIPPNNPEGEQQVYMEFMKRVRDTFSPANIQSVIGRCALIDSQIISVARRIAELAEARINDLALEEKLEALVNAAKAEGCPIPILQANPWAYAGQQPPSLQTPE</sequence>
<dbReference type="EMBL" id="CP046911">
    <property type="protein sequence ID" value="QGZ58903.1"/>
    <property type="molecule type" value="Genomic_DNA"/>
</dbReference>
<organism evidence="1 2">
    <name type="scientific">Paraburkholderia acidiphila</name>
    <dbReference type="NCBI Taxonomy" id="2571747"/>
    <lineage>
        <taxon>Bacteria</taxon>
        <taxon>Pseudomonadati</taxon>
        <taxon>Pseudomonadota</taxon>
        <taxon>Betaproteobacteria</taxon>
        <taxon>Burkholderiales</taxon>
        <taxon>Burkholderiaceae</taxon>
        <taxon>Paraburkholderia</taxon>
    </lineage>
</organism>
<dbReference type="Proteomes" id="UP000434209">
    <property type="component" value="Chromosome 3"/>
</dbReference>
<dbReference type="KEGG" id="pacp:FAZ97_28570"/>
<gene>
    <name evidence="1" type="ORF">FAZ97_28570</name>
</gene>
<dbReference type="AlphaFoldDB" id="A0A7Z2GBR5"/>
<evidence type="ECO:0000313" key="1">
    <source>
        <dbReference type="EMBL" id="QGZ58903.1"/>
    </source>
</evidence>
<reference evidence="1 2" key="1">
    <citation type="submission" date="2019-12" db="EMBL/GenBank/DDBJ databases">
        <title>Paraburkholderia acidiphila 7Q-K02 sp. nov and Paraburkholderia acidisoli DHF22 sp. nov., two strains isolated from forest soil.</title>
        <authorList>
            <person name="Gao Z."/>
            <person name="Qiu L."/>
        </authorList>
    </citation>
    <scope>NUCLEOTIDE SEQUENCE [LARGE SCALE GENOMIC DNA]</scope>
    <source>
        <strain evidence="1 2">7Q-K02</strain>
    </source>
</reference>
<proteinExistence type="predicted"/>
<name>A0A7Z2GBR5_9BURK</name>